<evidence type="ECO:0000313" key="15">
    <source>
        <dbReference type="EMBL" id="TGE38091.1"/>
    </source>
</evidence>
<evidence type="ECO:0000256" key="2">
    <source>
        <dbReference type="ARBA" id="ARBA00022448"/>
    </source>
</evidence>
<sequence length="330" mass="36294">MNLSSKWLQRIWTWFLSKGWLFRRLGEAILFLWIISLVSFGIVQVAPGDAALSLLRIDTVAVTVEQVEALRQEMGLNDPIYQKYFHYMNNLLHLDLGESVMTGRSVISELAHAFPATFLLAGTSLGLTVVLVAIFGSLAARYAESWVDKFSTGFCLIGASIPTFWLGLLLIDLFAVRLHLLPAVGMDSGKGLILPALTLAIAIAPPFVKIFRNSLIECARQEFIWAARSRGISEKRIFTRHILKGSLIPVVTILGVSLGSLLGGSVVVEVIFGIPGVGKLAIEAITRRDYAIVQGFVLAIGILIFLINLAVDLSYRYLNPAISLKEAERR</sequence>
<dbReference type="OrthoDB" id="9789439at2"/>
<dbReference type="Gene3D" id="1.10.3720.10">
    <property type="entry name" value="MetI-like"/>
    <property type="match status" value="1"/>
</dbReference>
<gene>
    <name evidence="15" type="ORF">E4K67_08880</name>
</gene>
<comment type="caution">
    <text evidence="15">The sequence shown here is derived from an EMBL/GenBank/DDBJ whole genome shotgun (WGS) entry which is preliminary data.</text>
</comment>
<evidence type="ECO:0000256" key="1">
    <source>
        <dbReference type="ARBA" id="ARBA00004651"/>
    </source>
</evidence>
<reference evidence="15 16" key="1">
    <citation type="submission" date="2019-03" db="EMBL/GenBank/DDBJ databases">
        <title>Draft Genome Sequence of Desulfosporosinus fructosivorans Strain 63.6F, Isolated from Marine Sediment in the Baltic Sea.</title>
        <authorList>
            <person name="Hausmann B."/>
            <person name="Vandieken V."/>
            <person name="Pjevac P."/>
            <person name="Schreck K."/>
            <person name="Herbold C.W."/>
            <person name="Loy A."/>
        </authorList>
    </citation>
    <scope>NUCLEOTIDE SEQUENCE [LARGE SCALE GENOMIC DNA]</scope>
    <source>
        <strain evidence="15 16">63.6F</strain>
    </source>
</reference>
<keyword evidence="9 13" id="KW-0472">Membrane</keyword>
<feature type="transmembrane region" description="Helical" evidence="13">
    <location>
        <begin position="292"/>
        <end position="311"/>
    </location>
</feature>
<evidence type="ECO:0000256" key="10">
    <source>
        <dbReference type="ARBA" id="ARBA00024202"/>
    </source>
</evidence>
<evidence type="ECO:0000256" key="13">
    <source>
        <dbReference type="RuleBase" id="RU363032"/>
    </source>
</evidence>
<comment type="subcellular location">
    <subcellularLocation>
        <location evidence="1 13">Cell membrane</location>
        <topology evidence="1 13">Multi-pass membrane protein</topology>
    </subcellularLocation>
</comment>
<keyword evidence="7" id="KW-0406">Ion transport</keyword>
<evidence type="ECO:0000256" key="7">
    <source>
        <dbReference type="ARBA" id="ARBA00023065"/>
    </source>
</evidence>
<evidence type="ECO:0000256" key="5">
    <source>
        <dbReference type="ARBA" id="ARBA00022692"/>
    </source>
</evidence>
<dbReference type="PANTHER" id="PTHR43163">
    <property type="entry name" value="DIPEPTIDE TRANSPORT SYSTEM PERMEASE PROTEIN DPPB-RELATED"/>
    <property type="match status" value="1"/>
</dbReference>
<dbReference type="CDD" id="cd06261">
    <property type="entry name" value="TM_PBP2"/>
    <property type="match status" value="1"/>
</dbReference>
<dbReference type="EMBL" id="SPQQ01000003">
    <property type="protein sequence ID" value="TGE38091.1"/>
    <property type="molecule type" value="Genomic_DNA"/>
</dbReference>
<evidence type="ECO:0000256" key="12">
    <source>
        <dbReference type="ARBA" id="ARBA00044774"/>
    </source>
</evidence>
<dbReference type="InterPro" id="IPR045621">
    <property type="entry name" value="BPD_transp_1_N"/>
</dbReference>
<feature type="transmembrane region" description="Helical" evidence="13">
    <location>
        <begin position="246"/>
        <end position="272"/>
    </location>
</feature>
<dbReference type="RefSeq" id="WP_135546072.1">
    <property type="nucleotide sequence ID" value="NZ_SPQQ01000003.1"/>
</dbReference>
<dbReference type="SUPFAM" id="SSF161098">
    <property type="entry name" value="MetI-like"/>
    <property type="match status" value="1"/>
</dbReference>
<feature type="transmembrane region" description="Helical" evidence="13">
    <location>
        <begin position="118"/>
        <end position="138"/>
    </location>
</feature>
<dbReference type="InterPro" id="IPR050045">
    <property type="entry name" value="Opp2B"/>
</dbReference>
<evidence type="ECO:0000313" key="16">
    <source>
        <dbReference type="Proteomes" id="UP000298460"/>
    </source>
</evidence>
<feature type="domain" description="ABC transmembrane type-1" evidence="14">
    <location>
        <begin position="114"/>
        <end position="315"/>
    </location>
</feature>
<proteinExistence type="inferred from homology"/>
<dbReference type="PANTHER" id="PTHR43163:SF6">
    <property type="entry name" value="DIPEPTIDE TRANSPORT SYSTEM PERMEASE PROTEIN DPPB-RELATED"/>
    <property type="match status" value="1"/>
</dbReference>
<evidence type="ECO:0000256" key="4">
    <source>
        <dbReference type="ARBA" id="ARBA00022596"/>
    </source>
</evidence>
<keyword evidence="2 13" id="KW-0813">Transport</keyword>
<name>A0A4Z0R4R7_9FIRM</name>
<accession>A0A4Z0R4R7</accession>
<keyword evidence="16" id="KW-1185">Reference proteome</keyword>
<dbReference type="InterPro" id="IPR000515">
    <property type="entry name" value="MetI-like"/>
</dbReference>
<evidence type="ECO:0000256" key="8">
    <source>
        <dbReference type="ARBA" id="ARBA00023112"/>
    </source>
</evidence>
<comment type="similarity">
    <text evidence="10">Belongs to the binding-protein-dependent transport system permease family. OppBC subfamily.</text>
</comment>
<evidence type="ECO:0000259" key="14">
    <source>
        <dbReference type="PROSITE" id="PS50928"/>
    </source>
</evidence>
<keyword evidence="4" id="KW-0533">Nickel</keyword>
<keyword evidence="8" id="KW-0921">Nickel transport</keyword>
<keyword evidence="5 13" id="KW-0812">Transmembrane</keyword>
<protein>
    <recommendedName>
        <fullName evidence="12">Nickel import system permease protein NikB</fullName>
    </recommendedName>
</protein>
<feature type="transmembrane region" description="Helical" evidence="13">
    <location>
        <begin position="28"/>
        <end position="46"/>
    </location>
</feature>
<dbReference type="InterPro" id="IPR035906">
    <property type="entry name" value="MetI-like_sf"/>
</dbReference>
<evidence type="ECO:0000256" key="3">
    <source>
        <dbReference type="ARBA" id="ARBA00022475"/>
    </source>
</evidence>
<dbReference type="Pfam" id="PF19300">
    <property type="entry name" value="BPD_transp_1_N"/>
    <property type="match status" value="1"/>
</dbReference>
<keyword evidence="3" id="KW-1003">Cell membrane</keyword>
<dbReference type="GO" id="GO:0015099">
    <property type="term" value="F:nickel cation transmembrane transporter activity"/>
    <property type="evidence" value="ECO:0007669"/>
    <property type="project" value="InterPro"/>
</dbReference>
<feature type="transmembrane region" description="Helical" evidence="13">
    <location>
        <begin position="191"/>
        <end position="211"/>
    </location>
</feature>
<dbReference type="GO" id="GO:0005886">
    <property type="term" value="C:plasma membrane"/>
    <property type="evidence" value="ECO:0007669"/>
    <property type="project" value="UniProtKB-SubCell"/>
</dbReference>
<dbReference type="Pfam" id="PF00528">
    <property type="entry name" value="BPD_transp_1"/>
    <property type="match status" value="1"/>
</dbReference>
<dbReference type="AlphaFoldDB" id="A0A4Z0R4R7"/>
<evidence type="ECO:0000256" key="6">
    <source>
        <dbReference type="ARBA" id="ARBA00022989"/>
    </source>
</evidence>
<comment type="subunit">
    <text evidence="11">The complex is composed of two ATP-binding proteins (NikD and NikE), two transmembrane proteins (NikB and NikC) and a solute-binding protein (NikA).</text>
</comment>
<dbReference type="PROSITE" id="PS50928">
    <property type="entry name" value="ABC_TM1"/>
    <property type="match status" value="1"/>
</dbReference>
<evidence type="ECO:0000256" key="11">
    <source>
        <dbReference type="ARBA" id="ARBA00038669"/>
    </source>
</evidence>
<keyword evidence="6 13" id="KW-1133">Transmembrane helix</keyword>
<dbReference type="NCBIfam" id="NF045470">
    <property type="entry name" value="Opp2B"/>
    <property type="match status" value="1"/>
</dbReference>
<feature type="transmembrane region" description="Helical" evidence="13">
    <location>
        <begin position="150"/>
        <end position="171"/>
    </location>
</feature>
<organism evidence="15 16">
    <name type="scientific">Desulfosporosinus fructosivorans</name>
    <dbReference type="NCBI Taxonomy" id="2018669"/>
    <lineage>
        <taxon>Bacteria</taxon>
        <taxon>Bacillati</taxon>
        <taxon>Bacillota</taxon>
        <taxon>Clostridia</taxon>
        <taxon>Eubacteriales</taxon>
        <taxon>Desulfitobacteriaceae</taxon>
        <taxon>Desulfosporosinus</taxon>
    </lineage>
</organism>
<dbReference type="Proteomes" id="UP000298460">
    <property type="component" value="Unassembled WGS sequence"/>
</dbReference>
<evidence type="ECO:0000256" key="9">
    <source>
        <dbReference type="ARBA" id="ARBA00023136"/>
    </source>
</evidence>